<organism evidence="12">
    <name type="scientific">Parietichytrium sp</name>
    <dbReference type="NCBI Taxonomy" id="1689869"/>
    <lineage>
        <taxon>Eukaryota</taxon>
        <taxon>Sar</taxon>
        <taxon>Stramenopiles</taxon>
        <taxon>Bigyra</taxon>
        <taxon>Labyrinthulomycetes</taxon>
        <taxon>Thraustochytrida</taxon>
        <taxon>Thraustochytriidae</taxon>
        <taxon>Parietichytrium</taxon>
    </lineage>
</organism>
<evidence type="ECO:0000259" key="11">
    <source>
        <dbReference type="Pfam" id="PF00487"/>
    </source>
</evidence>
<evidence type="ECO:0000256" key="9">
    <source>
        <dbReference type="SAM" id="Phobius"/>
    </source>
</evidence>
<feature type="domain" description="Cytochrome b5 heme-binding" evidence="10">
    <location>
        <begin position="13"/>
        <end position="79"/>
    </location>
</feature>
<accession>A0A809VKJ3</accession>
<evidence type="ECO:0000256" key="8">
    <source>
        <dbReference type="SAM" id="MobiDB-lite"/>
    </source>
</evidence>
<keyword evidence="6" id="KW-0443">Lipid metabolism</keyword>
<feature type="transmembrane region" description="Helical" evidence="9">
    <location>
        <begin position="286"/>
        <end position="307"/>
    </location>
</feature>
<keyword evidence="7 9" id="KW-0472">Membrane</keyword>
<dbReference type="InterPro" id="IPR012171">
    <property type="entry name" value="Fatty_acid_desaturase"/>
</dbReference>
<evidence type="ECO:0000256" key="5">
    <source>
        <dbReference type="ARBA" id="ARBA00023002"/>
    </source>
</evidence>
<dbReference type="GO" id="GO:0006629">
    <property type="term" value="P:lipid metabolic process"/>
    <property type="evidence" value="ECO:0007669"/>
    <property type="project" value="UniProtKB-KW"/>
</dbReference>
<dbReference type="EMBL" id="LC530197">
    <property type="protein sequence ID" value="BCB67649.1"/>
    <property type="molecule type" value="mRNA"/>
</dbReference>
<name>A0A809VKJ3_9STRA</name>
<comment type="similarity">
    <text evidence="2">Belongs to the fatty acid desaturase type 1 family.</text>
</comment>
<comment type="subcellular location">
    <subcellularLocation>
        <location evidence="1">Membrane</location>
        <topology evidence="1">Multi-pass membrane protein</topology>
    </subcellularLocation>
</comment>
<dbReference type="Pfam" id="PF00487">
    <property type="entry name" value="FA_desaturase"/>
    <property type="match status" value="1"/>
</dbReference>
<feature type="region of interest" description="Disordered" evidence="8">
    <location>
        <begin position="1"/>
        <end position="21"/>
    </location>
</feature>
<keyword evidence="4 9" id="KW-1133">Transmembrane helix</keyword>
<dbReference type="GO" id="GO:0016717">
    <property type="term" value="F:oxidoreductase activity, acting on paired donors, with oxidation of a pair of donors resulting in the reduction of molecular oxygen to two molecules of water"/>
    <property type="evidence" value="ECO:0007669"/>
    <property type="project" value="TreeGrafter"/>
</dbReference>
<dbReference type="AlphaFoldDB" id="A0A809VKJ3"/>
<dbReference type="PIRSF" id="PIRSF015921">
    <property type="entry name" value="FA_sphinglp_des"/>
    <property type="match status" value="1"/>
</dbReference>
<evidence type="ECO:0000256" key="3">
    <source>
        <dbReference type="ARBA" id="ARBA00022692"/>
    </source>
</evidence>
<dbReference type="InterPro" id="IPR005804">
    <property type="entry name" value="FA_desaturase_dom"/>
</dbReference>
<dbReference type="InterPro" id="IPR001199">
    <property type="entry name" value="Cyt_B5-like_heme/steroid-bd"/>
</dbReference>
<reference evidence="12" key="1">
    <citation type="submission" date="2020-03" db="EMBL/GenBank/DDBJ databases">
        <title>A novel DHA synthesis system in thraustochytrids and its modification to produce EPA and n-3DPA.</title>
        <authorList>
            <person name="Ishibashi Y."/>
            <person name="Goda H."/>
            <person name="Hamaguchi R."/>
            <person name="Sakaguchi K."/>
            <person name="Sekiguchi T."/>
            <person name="Ishiwata Y."/>
            <person name="Okita Y."/>
            <person name="Mochinaga S."/>
            <person name="Ikeuchi S."/>
            <person name="Mizoguchi T."/>
            <person name="Mori K."/>
            <person name="Tashiro K."/>
            <person name="Okino N."/>
            <person name="Honda D."/>
            <person name="Hayashi M."/>
            <person name="Ito M."/>
        </authorList>
    </citation>
    <scope>NUCLEOTIDE SEQUENCE</scope>
    <source>
        <strain evidence="12">SEK358</strain>
    </source>
</reference>
<evidence type="ECO:0000256" key="2">
    <source>
        <dbReference type="ARBA" id="ARBA00009295"/>
    </source>
</evidence>
<dbReference type="Gene3D" id="3.10.120.10">
    <property type="entry name" value="Cytochrome b5-like heme/steroid binding domain"/>
    <property type="match status" value="1"/>
</dbReference>
<dbReference type="SUPFAM" id="SSF55856">
    <property type="entry name" value="Cytochrome b5-like heme/steroid binding domain"/>
    <property type="match status" value="1"/>
</dbReference>
<evidence type="ECO:0000313" key="12">
    <source>
        <dbReference type="EMBL" id="BCB67649.1"/>
    </source>
</evidence>
<keyword evidence="5" id="KW-0560">Oxidoreductase</keyword>
<evidence type="ECO:0000256" key="1">
    <source>
        <dbReference type="ARBA" id="ARBA00004141"/>
    </source>
</evidence>
<evidence type="ECO:0000256" key="7">
    <source>
        <dbReference type="ARBA" id="ARBA00023136"/>
    </source>
</evidence>
<protein>
    <submittedName>
        <fullName evidence="12">Delta5 desaturase</fullName>
    </submittedName>
</protein>
<feature type="transmembrane region" description="Helical" evidence="9">
    <location>
        <begin position="253"/>
        <end position="274"/>
    </location>
</feature>
<dbReference type="PANTHER" id="PTHR19353">
    <property type="entry name" value="FATTY ACID DESATURASE 2"/>
    <property type="match status" value="1"/>
</dbReference>
<evidence type="ECO:0000259" key="10">
    <source>
        <dbReference type="Pfam" id="PF00173"/>
    </source>
</evidence>
<evidence type="ECO:0000256" key="4">
    <source>
        <dbReference type="ARBA" id="ARBA00022989"/>
    </source>
</evidence>
<dbReference type="InterPro" id="IPR036400">
    <property type="entry name" value="Cyt_B5-like_heme/steroid_sf"/>
</dbReference>
<dbReference type="GO" id="GO:0016020">
    <property type="term" value="C:membrane"/>
    <property type="evidence" value="ECO:0007669"/>
    <property type="project" value="UniProtKB-SubCell"/>
</dbReference>
<feature type="domain" description="Fatty acid desaturase" evidence="11">
    <location>
        <begin position="152"/>
        <end position="411"/>
    </location>
</feature>
<dbReference type="CDD" id="cd03506">
    <property type="entry name" value="Delta6-FADS-like"/>
    <property type="match status" value="1"/>
</dbReference>
<proteinExistence type="evidence at transcript level"/>
<gene>
    <name evidence="12" type="primary">des-4</name>
</gene>
<keyword evidence="3 9" id="KW-0812">Transmembrane</keyword>
<dbReference type="PANTHER" id="PTHR19353:SF88">
    <property type="entry name" value="DELTA(5) FATTY ACID DESATURASE FAT-4"/>
    <property type="match status" value="1"/>
</dbReference>
<evidence type="ECO:0000256" key="6">
    <source>
        <dbReference type="ARBA" id="ARBA00023098"/>
    </source>
</evidence>
<dbReference type="Pfam" id="PF00173">
    <property type="entry name" value="Cyt-b5"/>
    <property type="match status" value="1"/>
</dbReference>
<sequence>MGRGAQGEPRQATELKSSPSEQRKVLLIDGQLYDATNFRHPGGSIIKYLCTDGKEVVDATEAYKEFHCRSSKADKYLNSLPKIDGPIKYKYDAKEQARHDKLTREYVALREQLVKEGYFDPSPLHIIYRCAELAAMFALSFYLFSFKGNVVATIAAIVIGGCVQGRCGWLMHEAGHYSMTGNIPVDLRLQEFLYGIGCGMSGAWWRSQHNKHHATPQKLKHDVDLDTLPLVAWNEKIARRVKPGSFQAKWLHLQGYIFAPVSCLLVGFFWTLYLHPRHMVRTKRNFEIFSVALRYVCWFSLLLSMGYTVGESLGLYVLTFGLGCTYIFTHFAVSHTHLPVSEEDEYLHWVEYAALHTTNVAIDSYVVTWLMSYLNFQIEHHLFPCCPQFRHPAISSRVKKLFEDNGLVYDARSYVQALKDTFGNLHEVGVNAGQAAKSE</sequence>